<dbReference type="PANTHER" id="PTHR40064:SF1">
    <property type="entry name" value="MEMBRANE PROTEIN"/>
    <property type="match status" value="1"/>
</dbReference>
<feature type="transmembrane region" description="Helical" evidence="7">
    <location>
        <begin position="20"/>
        <end position="46"/>
    </location>
</feature>
<dbReference type="Pfam" id="PF06081">
    <property type="entry name" value="ArAE_1"/>
    <property type="match status" value="1"/>
</dbReference>
<proteinExistence type="inferred from homology"/>
<dbReference type="Gene3D" id="1.20.120.940">
    <property type="entry name" value="Putative aromatic acid exporter, C-terminal domain"/>
    <property type="match status" value="1"/>
</dbReference>
<feature type="domain" description="Putative aromatic acid exporter C-terminal" evidence="8">
    <location>
        <begin position="152"/>
        <end position="314"/>
    </location>
</feature>
<dbReference type="AlphaFoldDB" id="A0A9Q6HP86"/>
<evidence type="ECO:0000256" key="3">
    <source>
        <dbReference type="ARBA" id="ARBA00022475"/>
    </source>
</evidence>
<evidence type="ECO:0000256" key="1">
    <source>
        <dbReference type="ARBA" id="ARBA00004651"/>
    </source>
</evidence>
<dbReference type="InterPro" id="IPR021062">
    <property type="entry name" value="ArAE_1_C"/>
</dbReference>
<keyword evidence="3" id="KW-1003">Cell membrane</keyword>
<evidence type="ECO:0000313" key="10">
    <source>
        <dbReference type="Proteomes" id="UP000241960"/>
    </source>
</evidence>
<protein>
    <submittedName>
        <fullName evidence="9">Aromatic acid exporter family protein</fullName>
    </submittedName>
</protein>
<evidence type="ECO:0000256" key="5">
    <source>
        <dbReference type="ARBA" id="ARBA00022989"/>
    </source>
</evidence>
<dbReference type="InterPro" id="IPR010343">
    <property type="entry name" value="ArAE_1"/>
</dbReference>
<evidence type="ECO:0000256" key="2">
    <source>
        <dbReference type="ARBA" id="ARBA00006544"/>
    </source>
</evidence>
<dbReference type="InterPro" id="IPR052984">
    <property type="entry name" value="UPF0421"/>
</dbReference>
<dbReference type="EMBL" id="PZFQ01000019">
    <property type="protein sequence ID" value="PTI75589.1"/>
    <property type="molecule type" value="Genomic_DNA"/>
</dbReference>
<dbReference type="InterPro" id="IPR038323">
    <property type="entry name" value="ArAE_1_C_sf"/>
</dbReference>
<dbReference type="PANTHER" id="PTHR40064">
    <property type="entry name" value="MEMBRANE PROTEIN-RELATED"/>
    <property type="match status" value="1"/>
</dbReference>
<sequence length="330" mass="37564">MQRLNPYRIGFRTIKTAIGMALGIIIAKLIGLDNFASSAILVVLCIKHTKVHSVQAIVSRFVSCLMILAIGSLIFNLLGQHAIVLGLIVLLFIPLTVVFNVQEGVVTSCVILLHVFNAKTIDMHLIFNEILLLVIGLGIAFLMNLIMPSLDSTLKQYKQQIEDQFTSIFETYSKTCQNPSQTLDISFENLKFTIRKAKSIAFRDVKNHFVRNENSYYHYFDMREEQLELLRRMALMIQNIETNDCLLSKLSALFAEVASNVNSNDYTVLRLHSLYEIRLEMNELELPNSHASFRTRASLIQLINELEEYLVIKSQFGSLVLHNDAKTTYL</sequence>
<feature type="transmembrane region" description="Helical" evidence="7">
    <location>
        <begin position="84"/>
        <end position="113"/>
    </location>
</feature>
<reference evidence="9 10" key="1">
    <citation type="journal article" date="2016" name="Front. Microbiol.">
        <title>Comprehensive Phylogenetic Analysis of Bovine Non-aureus Staphylococci Species Based on Whole-Genome Sequencing.</title>
        <authorList>
            <person name="Naushad S."/>
            <person name="Barkema H.W."/>
            <person name="Luby C."/>
            <person name="Condas L.A."/>
            <person name="Nobrega D.B."/>
            <person name="Carson D.A."/>
            <person name="De Buck J."/>
        </authorList>
    </citation>
    <scope>NUCLEOTIDE SEQUENCE [LARGE SCALE GENOMIC DNA]</scope>
    <source>
        <strain evidence="9 10">SNUC 1231</strain>
    </source>
</reference>
<keyword evidence="6 7" id="KW-0472">Membrane</keyword>
<evidence type="ECO:0000256" key="6">
    <source>
        <dbReference type="ARBA" id="ARBA00023136"/>
    </source>
</evidence>
<evidence type="ECO:0000313" key="9">
    <source>
        <dbReference type="EMBL" id="PTI75589.1"/>
    </source>
</evidence>
<evidence type="ECO:0000256" key="7">
    <source>
        <dbReference type="SAM" id="Phobius"/>
    </source>
</evidence>
<comment type="similarity">
    <text evidence="2">Belongs to the UPF0421 family.</text>
</comment>
<organism evidence="9 10">
    <name type="scientific">Staphylococcus succinus</name>
    <dbReference type="NCBI Taxonomy" id="61015"/>
    <lineage>
        <taxon>Bacteria</taxon>
        <taxon>Bacillati</taxon>
        <taxon>Bacillota</taxon>
        <taxon>Bacilli</taxon>
        <taxon>Bacillales</taxon>
        <taxon>Staphylococcaceae</taxon>
        <taxon>Staphylococcus</taxon>
    </lineage>
</organism>
<gene>
    <name evidence="9" type="ORF">BU058_07120</name>
</gene>
<keyword evidence="4 7" id="KW-0812">Transmembrane</keyword>
<comment type="caution">
    <text evidence="9">The sequence shown here is derived from an EMBL/GenBank/DDBJ whole genome shotgun (WGS) entry which is preliminary data.</text>
</comment>
<dbReference type="GO" id="GO:0005886">
    <property type="term" value="C:plasma membrane"/>
    <property type="evidence" value="ECO:0007669"/>
    <property type="project" value="UniProtKB-SubCell"/>
</dbReference>
<dbReference type="Proteomes" id="UP000241960">
    <property type="component" value="Unassembled WGS sequence"/>
</dbReference>
<comment type="subcellular location">
    <subcellularLocation>
        <location evidence="1">Cell membrane</location>
        <topology evidence="1">Multi-pass membrane protein</topology>
    </subcellularLocation>
</comment>
<name>A0A9Q6HP86_9STAP</name>
<dbReference type="RefSeq" id="WP_073504411.1">
    <property type="nucleotide sequence ID" value="NZ_CP018199.1"/>
</dbReference>
<evidence type="ECO:0000256" key="4">
    <source>
        <dbReference type="ARBA" id="ARBA00022692"/>
    </source>
</evidence>
<dbReference type="Pfam" id="PF11728">
    <property type="entry name" value="ArAE_1_C"/>
    <property type="match status" value="1"/>
</dbReference>
<feature type="transmembrane region" description="Helical" evidence="7">
    <location>
        <begin position="125"/>
        <end position="147"/>
    </location>
</feature>
<accession>A0A9Q6HP86</accession>
<feature type="transmembrane region" description="Helical" evidence="7">
    <location>
        <begin position="58"/>
        <end position="78"/>
    </location>
</feature>
<evidence type="ECO:0000259" key="8">
    <source>
        <dbReference type="Pfam" id="PF11728"/>
    </source>
</evidence>
<keyword evidence="5 7" id="KW-1133">Transmembrane helix</keyword>